<protein>
    <submittedName>
        <fullName evidence="1">Uncharacterized protein</fullName>
    </submittedName>
</protein>
<organism evidence="1 2">
    <name type="scientific">Sphagnum jensenii</name>
    <dbReference type="NCBI Taxonomy" id="128206"/>
    <lineage>
        <taxon>Eukaryota</taxon>
        <taxon>Viridiplantae</taxon>
        <taxon>Streptophyta</taxon>
        <taxon>Embryophyta</taxon>
        <taxon>Bryophyta</taxon>
        <taxon>Sphagnophytina</taxon>
        <taxon>Sphagnopsida</taxon>
        <taxon>Sphagnales</taxon>
        <taxon>Sphagnaceae</taxon>
        <taxon>Sphagnum</taxon>
    </lineage>
</organism>
<reference evidence="1" key="1">
    <citation type="submission" date="2024-02" db="EMBL/GenBank/DDBJ databases">
        <authorList>
            <consortium name="ELIXIR-Norway"/>
            <consortium name="Elixir Norway"/>
        </authorList>
    </citation>
    <scope>NUCLEOTIDE SEQUENCE</scope>
</reference>
<evidence type="ECO:0000313" key="1">
    <source>
        <dbReference type="EMBL" id="CAK9266249.1"/>
    </source>
</evidence>
<dbReference type="Proteomes" id="UP001497444">
    <property type="component" value="Chromosome 18"/>
</dbReference>
<sequence>MLCKRCFRGSEEDDDEERVLFLQLRFCVQERGEFDTNVCHDGASCGSSVLVSSPSCSWIDPLSMEPTFVSSRHGKGMY</sequence>
<name>A0ABP0WIJ0_9BRYO</name>
<gene>
    <name evidence="1" type="ORF">CSSPJE1EN1_LOCUS11727</name>
</gene>
<evidence type="ECO:0000313" key="2">
    <source>
        <dbReference type="Proteomes" id="UP001497444"/>
    </source>
</evidence>
<proteinExistence type="predicted"/>
<dbReference type="EMBL" id="OZ020113">
    <property type="protein sequence ID" value="CAK9266249.1"/>
    <property type="molecule type" value="Genomic_DNA"/>
</dbReference>
<keyword evidence="2" id="KW-1185">Reference proteome</keyword>
<accession>A0ABP0WIJ0</accession>